<name>A0AAE0E759_9ROSI</name>
<gene>
    <name evidence="1" type="ORF">Dsin_016649</name>
</gene>
<dbReference type="Proteomes" id="UP001281410">
    <property type="component" value="Unassembled WGS sequence"/>
</dbReference>
<proteinExistence type="predicted"/>
<evidence type="ECO:0000313" key="1">
    <source>
        <dbReference type="EMBL" id="KAK3211943.1"/>
    </source>
</evidence>
<evidence type="ECO:0000313" key="2">
    <source>
        <dbReference type="Proteomes" id="UP001281410"/>
    </source>
</evidence>
<organism evidence="1 2">
    <name type="scientific">Dipteronia sinensis</name>
    <dbReference type="NCBI Taxonomy" id="43782"/>
    <lineage>
        <taxon>Eukaryota</taxon>
        <taxon>Viridiplantae</taxon>
        <taxon>Streptophyta</taxon>
        <taxon>Embryophyta</taxon>
        <taxon>Tracheophyta</taxon>
        <taxon>Spermatophyta</taxon>
        <taxon>Magnoliopsida</taxon>
        <taxon>eudicotyledons</taxon>
        <taxon>Gunneridae</taxon>
        <taxon>Pentapetalae</taxon>
        <taxon>rosids</taxon>
        <taxon>malvids</taxon>
        <taxon>Sapindales</taxon>
        <taxon>Sapindaceae</taxon>
        <taxon>Hippocastanoideae</taxon>
        <taxon>Acereae</taxon>
        <taxon>Dipteronia</taxon>
    </lineage>
</organism>
<sequence length="110" mass="13085">MEFNQNFLHFLRRLQVTTYTKSFRREIHTTLSKFSRQAPATSRSSTSPTAALFNRIEFEWLLADSSSFHAEDTYPWLDPPTTIFQISMFILKLLLFFDYEKSFNECRLDV</sequence>
<dbReference type="AlphaFoldDB" id="A0AAE0E759"/>
<dbReference type="EMBL" id="JANJYJ010000005">
    <property type="protein sequence ID" value="KAK3211943.1"/>
    <property type="molecule type" value="Genomic_DNA"/>
</dbReference>
<protein>
    <submittedName>
        <fullName evidence="1">Uncharacterized protein</fullName>
    </submittedName>
</protein>
<reference evidence="1" key="1">
    <citation type="journal article" date="2023" name="Plant J.">
        <title>Genome sequences and population genomics provide insights into the demographic history, inbreeding, and mutation load of two 'living fossil' tree species of Dipteronia.</title>
        <authorList>
            <person name="Feng Y."/>
            <person name="Comes H.P."/>
            <person name="Chen J."/>
            <person name="Zhu S."/>
            <person name="Lu R."/>
            <person name="Zhang X."/>
            <person name="Li P."/>
            <person name="Qiu J."/>
            <person name="Olsen K.M."/>
            <person name="Qiu Y."/>
        </authorList>
    </citation>
    <scope>NUCLEOTIDE SEQUENCE</scope>
    <source>
        <strain evidence="1">NBL</strain>
    </source>
</reference>
<keyword evidence="2" id="KW-1185">Reference proteome</keyword>
<comment type="caution">
    <text evidence="1">The sequence shown here is derived from an EMBL/GenBank/DDBJ whole genome shotgun (WGS) entry which is preliminary data.</text>
</comment>
<accession>A0AAE0E759</accession>